<evidence type="ECO:0000313" key="6">
    <source>
        <dbReference type="Proteomes" id="UP000298787"/>
    </source>
</evidence>
<reference evidence="5 6" key="1">
    <citation type="submission" date="2019-01" db="EMBL/GenBank/DDBJ databases">
        <title>Genome Assembly of Collichthys lucidus.</title>
        <authorList>
            <person name="Cai M."/>
            <person name="Xiao S."/>
        </authorList>
    </citation>
    <scope>NUCLEOTIDE SEQUENCE [LARGE SCALE GENOMIC DNA]</scope>
    <source>
        <strain evidence="5">JT15FE1705JMU</strain>
        <tissue evidence="5">Muscle</tissue>
    </source>
</reference>
<dbReference type="GO" id="GO:0005509">
    <property type="term" value="F:calcium ion binding"/>
    <property type="evidence" value="ECO:0007669"/>
    <property type="project" value="InterPro"/>
</dbReference>
<evidence type="ECO:0000256" key="1">
    <source>
        <dbReference type="ARBA" id="ARBA00022723"/>
    </source>
</evidence>
<dbReference type="PROSITE" id="PS50222">
    <property type="entry name" value="EF_HAND_2"/>
    <property type="match status" value="1"/>
</dbReference>
<proteinExistence type="predicted"/>
<dbReference type="InterPro" id="IPR051581">
    <property type="entry name" value="Ca-bind"/>
</dbReference>
<evidence type="ECO:0000256" key="3">
    <source>
        <dbReference type="ARBA" id="ARBA00022837"/>
    </source>
</evidence>
<name>A0A4U5VAT1_COLLU</name>
<keyword evidence="1" id="KW-0479">Metal-binding</keyword>
<protein>
    <submittedName>
        <fullName evidence="5">Calcyphosin-like protein</fullName>
    </submittedName>
</protein>
<evidence type="ECO:0000256" key="2">
    <source>
        <dbReference type="ARBA" id="ARBA00022737"/>
    </source>
</evidence>
<dbReference type="STRING" id="240159.A0A4U5VAT1"/>
<dbReference type="SUPFAM" id="SSF47473">
    <property type="entry name" value="EF-hand"/>
    <property type="match status" value="1"/>
</dbReference>
<evidence type="ECO:0000259" key="4">
    <source>
        <dbReference type="PROSITE" id="PS50222"/>
    </source>
</evidence>
<evidence type="ECO:0000313" key="5">
    <source>
        <dbReference type="EMBL" id="TKS85114.1"/>
    </source>
</evidence>
<gene>
    <name evidence="5" type="ORF">D9C73_018117</name>
</gene>
<feature type="domain" description="EF-hand" evidence="4">
    <location>
        <begin position="44"/>
        <end position="79"/>
    </location>
</feature>
<dbReference type="AlphaFoldDB" id="A0A4U5VAT1"/>
<dbReference type="InterPro" id="IPR011992">
    <property type="entry name" value="EF-hand-dom_pair"/>
</dbReference>
<keyword evidence="2" id="KW-0677">Repeat</keyword>
<keyword evidence="3" id="KW-0106">Calcium</keyword>
<dbReference type="Gene3D" id="1.10.238.10">
    <property type="entry name" value="EF-hand"/>
    <property type="match status" value="1"/>
</dbReference>
<dbReference type="InterPro" id="IPR002048">
    <property type="entry name" value="EF_hand_dom"/>
</dbReference>
<accession>A0A4U5VAT1</accession>
<dbReference type="PANTHER" id="PTHR34524:SF6">
    <property type="entry name" value="CALCYPHOSINE LIKE"/>
    <property type="match status" value="1"/>
</dbReference>
<dbReference type="PANTHER" id="PTHR34524">
    <property type="entry name" value="CALCYPHOSIN"/>
    <property type="match status" value="1"/>
</dbReference>
<dbReference type="EMBL" id="CM014093">
    <property type="protein sequence ID" value="TKS85114.1"/>
    <property type="molecule type" value="Genomic_DNA"/>
</dbReference>
<dbReference type="Pfam" id="PF13202">
    <property type="entry name" value="EF-hand_5"/>
    <property type="match status" value="2"/>
</dbReference>
<dbReference type="Proteomes" id="UP000298787">
    <property type="component" value="Chromosome 16"/>
</dbReference>
<keyword evidence="6" id="KW-1185">Reference proteome</keyword>
<sequence length="141" mass="16054">MTERWRRTPTSAGRVADPVERLRLQCLAEDHQGSKAWAAADVSGQEEVIMQAFRKLDKTGDGLITIEDLKGVYNAKNHPKYQNGEWTEIRCSGSSWTASILPYDKDGKVTKEEFVNYYCGVSASIDRDVYFILMMKNAWKL</sequence>
<organism evidence="5 6">
    <name type="scientific">Collichthys lucidus</name>
    <name type="common">Big head croaker</name>
    <name type="synonym">Sciaena lucida</name>
    <dbReference type="NCBI Taxonomy" id="240159"/>
    <lineage>
        <taxon>Eukaryota</taxon>
        <taxon>Metazoa</taxon>
        <taxon>Chordata</taxon>
        <taxon>Craniata</taxon>
        <taxon>Vertebrata</taxon>
        <taxon>Euteleostomi</taxon>
        <taxon>Actinopterygii</taxon>
        <taxon>Neopterygii</taxon>
        <taxon>Teleostei</taxon>
        <taxon>Neoteleostei</taxon>
        <taxon>Acanthomorphata</taxon>
        <taxon>Eupercaria</taxon>
        <taxon>Sciaenidae</taxon>
        <taxon>Collichthys</taxon>
    </lineage>
</organism>